<accession>A0ABQ1Y7C2</accession>
<dbReference type="InterPro" id="IPR037208">
    <property type="entry name" value="Spo0E-like_sf"/>
</dbReference>
<dbReference type="RefSeq" id="WP_188536037.1">
    <property type="nucleotide sequence ID" value="NZ_BMFT01000001.1"/>
</dbReference>
<dbReference type="Gene3D" id="4.10.280.10">
    <property type="entry name" value="Helix-loop-helix DNA-binding domain"/>
    <property type="match status" value="1"/>
</dbReference>
<dbReference type="Proteomes" id="UP000659344">
    <property type="component" value="Unassembled WGS sequence"/>
</dbReference>
<comment type="caution">
    <text evidence="1">The sequence shown here is derived from an EMBL/GenBank/DDBJ whole genome shotgun (WGS) entry which is preliminary data.</text>
</comment>
<proteinExistence type="predicted"/>
<sequence length="59" mass="6923">MEIVHKIEELRLELNKLCVHKRLADQEVLETSQQLDAMLNEYNHILLRKTLIGACHKEA</sequence>
<dbReference type="EMBL" id="BMFT01000001">
    <property type="protein sequence ID" value="GGH14312.1"/>
    <property type="molecule type" value="Genomic_DNA"/>
</dbReference>
<name>A0ABQ1Y7C2_9BACL</name>
<dbReference type="InterPro" id="IPR036638">
    <property type="entry name" value="HLH_DNA-bd_sf"/>
</dbReference>
<evidence type="ECO:0008006" key="3">
    <source>
        <dbReference type="Google" id="ProtNLM"/>
    </source>
</evidence>
<dbReference type="InterPro" id="IPR018540">
    <property type="entry name" value="Spo0E-like"/>
</dbReference>
<keyword evidence="2" id="KW-1185">Reference proteome</keyword>
<gene>
    <name evidence="1" type="ORF">GCM10008013_07890</name>
</gene>
<evidence type="ECO:0000313" key="1">
    <source>
        <dbReference type="EMBL" id="GGH14312.1"/>
    </source>
</evidence>
<reference evidence="2" key="1">
    <citation type="journal article" date="2019" name="Int. J. Syst. Evol. Microbiol.">
        <title>The Global Catalogue of Microorganisms (GCM) 10K type strain sequencing project: providing services to taxonomists for standard genome sequencing and annotation.</title>
        <authorList>
            <consortium name="The Broad Institute Genomics Platform"/>
            <consortium name="The Broad Institute Genome Sequencing Center for Infectious Disease"/>
            <person name="Wu L."/>
            <person name="Ma J."/>
        </authorList>
    </citation>
    <scope>NUCLEOTIDE SEQUENCE [LARGE SCALE GENOMIC DNA]</scope>
    <source>
        <strain evidence="2">CGMCC 1.12769</strain>
    </source>
</reference>
<dbReference type="Pfam" id="PF09388">
    <property type="entry name" value="SpoOE-like"/>
    <property type="match status" value="1"/>
</dbReference>
<dbReference type="SUPFAM" id="SSF140500">
    <property type="entry name" value="BAS1536-like"/>
    <property type="match status" value="1"/>
</dbReference>
<evidence type="ECO:0000313" key="2">
    <source>
        <dbReference type="Proteomes" id="UP000659344"/>
    </source>
</evidence>
<protein>
    <recommendedName>
        <fullName evidence="3">Spo0E like sporulation regulatory protein</fullName>
    </recommendedName>
</protein>
<organism evidence="1 2">
    <name type="scientific">Paenibacillus segetis</name>
    <dbReference type="NCBI Taxonomy" id="1325360"/>
    <lineage>
        <taxon>Bacteria</taxon>
        <taxon>Bacillati</taxon>
        <taxon>Bacillota</taxon>
        <taxon>Bacilli</taxon>
        <taxon>Bacillales</taxon>
        <taxon>Paenibacillaceae</taxon>
        <taxon>Paenibacillus</taxon>
    </lineage>
</organism>